<evidence type="ECO:0000256" key="1">
    <source>
        <dbReference type="SAM" id="MobiDB-lite"/>
    </source>
</evidence>
<proteinExistence type="predicted"/>
<feature type="compositionally biased region" description="Basic residues" evidence="1">
    <location>
        <begin position="1"/>
        <end position="15"/>
    </location>
</feature>
<dbReference type="EMBL" id="GGEC01043748">
    <property type="protein sequence ID" value="MBX24232.1"/>
    <property type="molecule type" value="Transcribed_RNA"/>
</dbReference>
<accession>A0A2P2M1Y4</accession>
<feature type="compositionally biased region" description="Polar residues" evidence="1">
    <location>
        <begin position="43"/>
        <end position="60"/>
    </location>
</feature>
<sequence>MNKKRPTNKKSKNEKKKKEPESDPIKRSNKKSQLRTHLLVRGQTRTYPPSINLGASISYN</sequence>
<organism evidence="2">
    <name type="scientific">Rhizophora mucronata</name>
    <name type="common">Asiatic mangrove</name>
    <dbReference type="NCBI Taxonomy" id="61149"/>
    <lineage>
        <taxon>Eukaryota</taxon>
        <taxon>Viridiplantae</taxon>
        <taxon>Streptophyta</taxon>
        <taxon>Embryophyta</taxon>
        <taxon>Tracheophyta</taxon>
        <taxon>Spermatophyta</taxon>
        <taxon>Magnoliopsida</taxon>
        <taxon>eudicotyledons</taxon>
        <taxon>Gunneridae</taxon>
        <taxon>Pentapetalae</taxon>
        <taxon>rosids</taxon>
        <taxon>fabids</taxon>
        <taxon>Malpighiales</taxon>
        <taxon>Rhizophoraceae</taxon>
        <taxon>Rhizophora</taxon>
    </lineage>
</organism>
<feature type="region of interest" description="Disordered" evidence="1">
    <location>
        <begin position="1"/>
        <end position="60"/>
    </location>
</feature>
<evidence type="ECO:0000313" key="2">
    <source>
        <dbReference type="EMBL" id="MBX24232.1"/>
    </source>
</evidence>
<reference evidence="2" key="1">
    <citation type="submission" date="2018-02" db="EMBL/GenBank/DDBJ databases">
        <title>Rhizophora mucronata_Transcriptome.</title>
        <authorList>
            <person name="Meera S.P."/>
            <person name="Sreeshan A."/>
            <person name="Augustine A."/>
        </authorList>
    </citation>
    <scope>NUCLEOTIDE SEQUENCE</scope>
    <source>
        <tissue evidence="2">Leaf</tissue>
    </source>
</reference>
<dbReference type="AlphaFoldDB" id="A0A2P2M1Y4"/>
<feature type="compositionally biased region" description="Basic and acidic residues" evidence="1">
    <location>
        <begin position="16"/>
        <end position="26"/>
    </location>
</feature>
<name>A0A2P2M1Y4_RHIMU</name>
<protein>
    <submittedName>
        <fullName evidence="2">Protein SAND</fullName>
    </submittedName>
</protein>